<keyword evidence="4" id="KW-1185">Reference proteome</keyword>
<dbReference type="Proteomes" id="UP001304071">
    <property type="component" value="Chromosome 2"/>
</dbReference>
<gene>
    <name evidence="3" type="ORF">R8Z52_21690</name>
</gene>
<dbReference type="EMBL" id="CP138204">
    <property type="protein sequence ID" value="WPC75542.1"/>
    <property type="molecule type" value="Genomic_DNA"/>
</dbReference>
<evidence type="ECO:0000313" key="3">
    <source>
        <dbReference type="EMBL" id="WPC75542.1"/>
    </source>
</evidence>
<protein>
    <submittedName>
        <fullName evidence="3">ShlB/FhaC/HecB family hemolysin secretion/activation protein</fullName>
    </submittedName>
</protein>
<sequence>MSVGKTILSLALMSSSAMSWSAPLLNLNSSNERCEPADLTFDSLAISTSYVTETGWDRASCQPLTTKLVPVRWNLAPAASSRLWQWYSVEPLVDAIPALGSVSFALGQAVLKQEKVDELLRVRTEQSSRISLSMEYSTKLFDNDLTLVPMVSRTTLWTESESGSRQALDTYQQVHKEELTLSYGYPLTSSLGYSTYLYGIWSSDRVGNAPVSVVNDYALHGFEFVQTTGSEGYFWRNDFHYDLGDIQDVGTVMTVLSVDMGQIGQDRFYTLANDTVVGAALSVMLAHPRYETTLSLGLPVDHPSEFYTDQYTLYYWFKFKL</sequence>
<reference evidence="3 4" key="1">
    <citation type="submission" date="2023-11" db="EMBL/GenBank/DDBJ databases">
        <title>Plant-associative lifestyle of Vibrio porteresiae and its evolutionary dynamics.</title>
        <authorList>
            <person name="Rameshkumar N."/>
            <person name="Kirti K."/>
        </authorList>
    </citation>
    <scope>NUCLEOTIDE SEQUENCE [LARGE SCALE GENOMIC DNA]</scope>
    <source>
        <strain evidence="3 4">MSSRF30</strain>
    </source>
</reference>
<dbReference type="InterPro" id="IPR005565">
    <property type="entry name" value="Hemolysn_activator_HlyB_C"/>
</dbReference>
<proteinExistence type="predicted"/>
<organism evidence="3 4">
    <name type="scientific">Vibrio porteresiae DSM 19223</name>
    <dbReference type="NCBI Taxonomy" id="1123496"/>
    <lineage>
        <taxon>Bacteria</taxon>
        <taxon>Pseudomonadati</taxon>
        <taxon>Pseudomonadota</taxon>
        <taxon>Gammaproteobacteria</taxon>
        <taxon>Vibrionales</taxon>
        <taxon>Vibrionaceae</taxon>
        <taxon>Vibrio</taxon>
    </lineage>
</organism>
<keyword evidence="1" id="KW-0732">Signal</keyword>
<accession>A0ABZ0QH64</accession>
<feature type="chain" id="PRO_5046095261" evidence="1">
    <location>
        <begin position="22"/>
        <end position="321"/>
    </location>
</feature>
<evidence type="ECO:0000256" key="1">
    <source>
        <dbReference type="SAM" id="SignalP"/>
    </source>
</evidence>
<evidence type="ECO:0000259" key="2">
    <source>
        <dbReference type="Pfam" id="PF03865"/>
    </source>
</evidence>
<dbReference type="Pfam" id="PF03865">
    <property type="entry name" value="ShlB"/>
    <property type="match status" value="1"/>
</dbReference>
<feature type="signal peptide" evidence="1">
    <location>
        <begin position="1"/>
        <end position="21"/>
    </location>
</feature>
<name>A0ABZ0QH64_9VIBR</name>
<dbReference type="RefSeq" id="WP_261897526.1">
    <property type="nucleotide sequence ID" value="NZ_AP024896.1"/>
</dbReference>
<feature type="domain" description="Haemolysin activator HlyB C-terminal" evidence="2">
    <location>
        <begin position="106"/>
        <end position="283"/>
    </location>
</feature>
<evidence type="ECO:0000313" key="4">
    <source>
        <dbReference type="Proteomes" id="UP001304071"/>
    </source>
</evidence>